<proteinExistence type="predicted"/>
<dbReference type="AlphaFoldDB" id="A0A1H4JAT5"/>
<reference evidence="2" key="1">
    <citation type="submission" date="2016-10" db="EMBL/GenBank/DDBJ databases">
        <authorList>
            <person name="Varghese N."/>
            <person name="Submissions S."/>
        </authorList>
    </citation>
    <scope>NUCLEOTIDE SEQUENCE [LARGE SCALE GENOMIC DNA]</scope>
    <source>
        <strain evidence="2">ES.061</strain>
    </source>
</reference>
<evidence type="ECO:0000313" key="2">
    <source>
        <dbReference type="Proteomes" id="UP000199064"/>
    </source>
</evidence>
<dbReference type="Proteomes" id="UP000199064">
    <property type="component" value="Unassembled WGS sequence"/>
</dbReference>
<sequence length="185" mass="21718">MNRTSPKLHRFRNTWMTAQQIAEVTGLKVRTVHRRIQFSLPIEGPARRGPEPKRYEFRGKLATAREIMAETGLSRSQVHKRTDGVRFFDLDETTDPYADFQPNCRFVTYRGIKDSLAGWARRTGIPRHAIAYRIECGWPLKRVLTEPAMRPHQRKRYQRNAEIIRRMLEGFSKRAVNLQSLERLA</sequence>
<keyword evidence="2" id="KW-1185">Reference proteome</keyword>
<evidence type="ECO:0000313" key="1">
    <source>
        <dbReference type="EMBL" id="SEB43439.1"/>
    </source>
</evidence>
<gene>
    <name evidence="1" type="ORF">SAMN05216452_1194</name>
</gene>
<protein>
    <submittedName>
        <fullName evidence="1">Uncharacterized protein</fullName>
    </submittedName>
</protein>
<accession>A0A1H4JAT5</accession>
<dbReference type="EMBL" id="FNSL01000001">
    <property type="protein sequence ID" value="SEB43439.1"/>
    <property type="molecule type" value="Genomic_DNA"/>
</dbReference>
<name>A0A1H4JAT5_9HYPH</name>
<organism evidence="1 2">
    <name type="scientific">Nitratireductor aquibiodomus</name>
    <dbReference type="NCBI Taxonomy" id="204799"/>
    <lineage>
        <taxon>Bacteria</taxon>
        <taxon>Pseudomonadati</taxon>
        <taxon>Pseudomonadota</taxon>
        <taxon>Alphaproteobacteria</taxon>
        <taxon>Hyphomicrobiales</taxon>
        <taxon>Phyllobacteriaceae</taxon>
        <taxon>Nitratireductor</taxon>
    </lineage>
</organism>